<dbReference type="AlphaFoldDB" id="A0A5D3BYT9"/>
<proteinExistence type="predicted"/>
<evidence type="ECO:0000313" key="1">
    <source>
        <dbReference type="EMBL" id="TYK04325.1"/>
    </source>
</evidence>
<name>A0A5D3BYT9_CUCMM</name>
<protein>
    <submittedName>
        <fullName evidence="1">Putative mitochondrial protein</fullName>
    </submittedName>
</protein>
<evidence type="ECO:0000313" key="2">
    <source>
        <dbReference type="Proteomes" id="UP000321947"/>
    </source>
</evidence>
<dbReference type="Proteomes" id="UP000321947">
    <property type="component" value="Unassembled WGS sequence"/>
</dbReference>
<organism evidence="1 2">
    <name type="scientific">Cucumis melo var. makuwa</name>
    <name type="common">Oriental melon</name>
    <dbReference type="NCBI Taxonomy" id="1194695"/>
    <lineage>
        <taxon>Eukaryota</taxon>
        <taxon>Viridiplantae</taxon>
        <taxon>Streptophyta</taxon>
        <taxon>Embryophyta</taxon>
        <taxon>Tracheophyta</taxon>
        <taxon>Spermatophyta</taxon>
        <taxon>Magnoliopsida</taxon>
        <taxon>eudicotyledons</taxon>
        <taxon>Gunneridae</taxon>
        <taxon>Pentapetalae</taxon>
        <taxon>rosids</taxon>
        <taxon>fabids</taxon>
        <taxon>Cucurbitales</taxon>
        <taxon>Cucurbitaceae</taxon>
        <taxon>Benincaseae</taxon>
        <taxon>Cucumis</taxon>
    </lineage>
</organism>
<dbReference type="EMBL" id="SSTD01014408">
    <property type="protein sequence ID" value="TYK04325.1"/>
    <property type="molecule type" value="Genomic_DNA"/>
</dbReference>
<reference evidence="1 2" key="1">
    <citation type="submission" date="2019-08" db="EMBL/GenBank/DDBJ databases">
        <title>Draft genome sequences of two oriental melons (Cucumis melo L. var makuwa).</title>
        <authorList>
            <person name="Kwon S.-Y."/>
        </authorList>
    </citation>
    <scope>NUCLEOTIDE SEQUENCE [LARGE SCALE GENOMIC DNA]</scope>
    <source>
        <strain evidence="2">cv. Chang Bougi</strain>
        <tissue evidence="1">Leaf</tissue>
    </source>
</reference>
<sequence>MRSDNYLLSQTKYASGLLAYSRITGSNTTPTPFDPNVNLTPFDGVPFEDANPYRQLVGNLIYFTRAHLDIAYVVHIVSQFINYSLNHPFYYCFMHSSLCPMELQSMDFNSLLSYLLCYMSTLLQIRLEIQQMNDLQQVTVST</sequence>
<accession>A0A5D3BYT9</accession>
<comment type="caution">
    <text evidence="1">The sequence shown here is derived from an EMBL/GenBank/DDBJ whole genome shotgun (WGS) entry which is preliminary data.</text>
</comment>
<gene>
    <name evidence="1" type="ORF">E5676_scaffold527G00620</name>
</gene>